<name>A0A2G9RX29_AQUCT</name>
<feature type="non-terminal residue" evidence="3">
    <location>
        <position position="193"/>
    </location>
</feature>
<reference evidence="4" key="1">
    <citation type="journal article" date="2017" name="Nat. Commun.">
        <title>The North American bullfrog draft genome provides insight into hormonal regulation of long noncoding RNA.</title>
        <authorList>
            <person name="Hammond S.A."/>
            <person name="Warren R.L."/>
            <person name="Vandervalk B.P."/>
            <person name="Kucuk E."/>
            <person name="Khan H."/>
            <person name="Gibb E.A."/>
            <person name="Pandoh P."/>
            <person name="Kirk H."/>
            <person name="Zhao Y."/>
            <person name="Jones M."/>
            <person name="Mungall A.J."/>
            <person name="Coope R."/>
            <person name="Pleasance S."/>
            <person name="Moore R.A."/>
            <person name="Holt R.A."/>
            <person name="Round J.M."/>
            <person name="Ohora S."/>
            <person name="Walle B.V."/>
            <person name="Veldhoen N."/>
            <person name="Helbing C.C."/>
            <person name="Birol I."/>
        </authorList>
    </citation>
    <scope>NUCLEOTIDE SEQUENCE [LARGE SCALE GENOMIC DNA]</scope>
</reference>
<dbReference type="InterPro" id="IPR009003">
    <property type="entry name" value="Peptidase_S1_PA"/>
</dbReference>
<organism evidence="3 4">
    <name type="scientific">Aquarana catesbeiana</name>
    <name type="common">American bullfrog</name>
    <name type="synonym">Rana catesbeiana</name>
    <dbReference type="NCBI Taxonomy" id="8400"/>
    <lineage>
        <taxon>Eukaryota</taxon>
        <taxon>Metazoa</taxon>
        <taxon>Chordata</taxon>
        <taxon>Craniata</taxon>
        <taxon>Vertebrata</taxon>
        <taxon>Euteleostomi</taxon>
        <taxon>Amphibia</taxon>
        <taxon>Batrachia</taxon>
        <taxon>Anura</taxon>
        <taxon>Neobatrachia</taxon>
        <taxon>Ranoidea</taxon>
        <taxon>Ranidae</taxon>
        <taxon>Aquarana</taxon>
    </lineage>
</organism>
<dbReference type="OrthoDB" id="10059102at2759"/>
<dbReference type="GO" id="GO:0006508">
    <property type="term" value="P:proteolysis"/>
    <property type="evidence" value="ECO:0007669"/>
    <property type="project" value="InterPro"/>
</dbReference>
<gene>
    <name evidence="3" type="ORF">AB205_0219140</name>
</gene>
<feature type="non-terminal residue" evidence="3">
    <location>
        <position position="1"/>
    </location>
</feature>
<dbReference type="Pfam" id="PF00089">
    <property type="entry name" value="Trypsin"/>
    <property type="match status" value="1"/>
</dbReference>
<dbReference type="SUPFAM" id="SSF50494">
    <property type="entry name" value="Trypsin-like serine proteases"/>
    <property type="match status" value="1"/>
</dbReference>
<dbReference type="PANTHER" id="PTHR24271:SF48">
    <property type="entry name" value="KALLIKREIN-14"/>
    <property type="match status" value="1"/>
</dbReference>
<dbReference type="GO" id="GO:0004252">
    <property type="term" value="F:serine-type endopeptidase activity"/>
    <property type="evidence" value="ECO:0007669"/>
    <property type="project" value="InterPro"/>
</dbReference>
<evidence type="ECO:0000256" key="1">
    <source>
        <dbReference type="ARBA" id="ARBA00023157"/>
    </source>
</evidence>
<dbReference type="InterPro" id="IPR001254">
    <property type="entry name" value="Trypsin_dom"/>
</dbReference>
<keyword evidence="4" id="KW-1185">Reference proteome</keyword>
<dbReference type="EMBL" id="KV930279">
    <property type="protein sequence ID" value="PIO32459.1"/>
    <property type="molecule type" value="Genomic_DNA"/>
</dbReference>
<dbReference type="Proteomes" id="UP000228934">
    <property type="component" value="Unassembled WGS sequence"/>
</dbReference>
<dbReference type="PANTHER" id="PTHR24271">
    <property type="entry name" value="KALLIKREIN-RELATED"/>
    <property type="match status" value="1"/>
</dbReference>
<dbReference type="GO" id="GO:0030141">
    <property type="term" value="C:secretory granule"/>
    <property type="evidence" value="ECO:0007669"/>
    <property type="project" value="TreeGrafter"/>
</dbReference>
<accession>A0A2G9RX29</accession>
<dbReference type="Gene3D" id="2.40.10.10">
    <property type="entry name" value="Trypsin-like serine proteases"/>
    <property type="match status" value="1"/>
</dbReference>
<evidence type="ECO:0000259" key="2">
    <source>
        <dbReference type="SMART" id="SM00020"/>
    </source>
</evidence>
<evidence type="ECO:0000313" key="3">
    <source>
        <dbReference type="EMBL" id="PIO32459.1"/>
    </source>
</evidence>
<protein>
    <recommendedName>
        <fullName evidence="2">Peptidase S1 domain-containing protein</fullName>
    </recommendedName>
</protein>
<feature type="domain" description="Peptidase S1" evidence="2">
    <location>
        <begin position="1"/>
        <end position="160"/>
    </location>
</feature>
<dbReference type="InterPro" id="IPR043504">
    <property type="entry name" value="Peptidase_S1_PA_chymotrypsin"/>
</dbReference>
<dbReference type="SMART" id="SM00020">
    <property type="entry name" value="Tryp_SPc"/>
    <property type="match status" value="1"/>
</dbReference>
<dbReference type="AlphaFoldDB" id="A0A2G9RX29"/>
<proteinExistence type="predicted"/>
<keyword evidence="1" id="KW-1015">Disulfide bond</keyword>
<sequence>PQYLTAHLGEHDISKEGTEQRIRVEKAIKYSSYNDKTLNFDFMLVKLAEPAQFNKYVQPIPIATSCPTVGSQCLVSGWGTQESLECNMLQNYSVLISLFCRTPAVKLLIPTRSLQICFVPVTWKVAKTRARGILVDHWSAMESCMEWSPGVKTVQNVDFLVSTTKSVSILTGLRTLWRVTEAYVTPKQTYNKA</sequence>
<evidence type="ECO:0000313" key="4">
    <source>
        <dbReference type="Proteomes" id="UP000228934"/>
    </source>
</evidence>